<evidence type="ECO:0000313" key="1">
    <source>
        <dbReference type="EMBL" id="MPC51603.1"/>
    </source>
</evidence>
<dbReference type="EMBL" id="VSRR010010285">
    <property type="protein sequence ID" value="MPC51603.1"/>
    <property type="molecule type" value="Genomic_DNA"/>
</dbReference>
<accession>A0A5B7G2X5</accession>
<dbReference type="OrthoDB" id="10065625at2759"/>
<keyword evidence="2" id="KW-1185">Reference proteome</keyword>
<dbReference type="AlphaFoldDB" id="A0A5B7G2X5"/>
<sequence length="73" mass="8218">MRDELAATDWQATLSGNAEKARAVTSHLVNLQARHAPHRANLAKASNSLWFGFCCREAAKAKHEACRRYKQRP</sequence>
<evidence type="ECO:0000313" key="2">
    <source>
        <dbReference type="Proteomes" id="UP000324222"/>
    </source>
</evidence>
<name>A0A5B7G2X5_PORTR</name>
<reference evidence="1 2" key="1">
    <citation type="submission" date="2019-05" db="EMBL/GenBank/DDBJ databases">
        <title>Another draft genome of Portunus trituberculatus and its Hox gene families provides insights of decapod evolution.</title>
        <authorList>
            <person name="Jeong J.-H."/>
            <person name="Song I."/>
            <person name="Kim S."/>
            <person name="Choi T."/>
            <person name="Kim D."/>
            <person name="Ryu S."/>
            <person name="Kim W."/>
        </authorList>
    </citation>
    <scope>NUCLEOTIDE SEQUENCE [LARGE SCALE GENOMIC DNA]</scope>
    <source>
        <tissue evidence="1">Muscle</tissue>
    </source>
</reference>
<gene>
    <name evidence="1" type="ORF">E2C01_045452</name>
</gene>
<protein>
    <submittedName>
        <fullName evidence="1">Uncharacterized protein</fullName>
    </submittedName>
</protein>
<proteinExistence type="predicted"/>
<dbReference type="Proteomes" id="UP000324222">
    <property type="component" value="Unassembled WGS sequence"/>
</dbReference>
<comment type="caution">
    <text evidence="1">The sequence shown here is derived from an EMBL/GenBank/DDBJ whole genome shotgun (WGS) entry which is preliminary data.</text>
</comment>
<organism evidence="1 2">
    <name type="scientific">Portunus trituberculatus</name>
    <name type="common">Swimming crab</name>
    <name type="synonym">Neptunus trituberculatus</name>
    <dbReference type="NCBI Taxonomy" id="210409"/>
    <lineage>
        <taxon>Eukaryota</taxon>
        <taxon>Metazoa</taxon>
        <taxon>Ecdysozoa</taxon>
        <taxon>Arthropoda</taxon>
        <taxon>Crustacea</taxon>
        <taxon>Multicrustacea</taxon>
        <taxon>Malacostraca</taxon>
        <taxon>Eumalacostraca</taxon>
        <taxon>Eucarida</taxon>
        <taxon>Decapoda</taxon>
        <taxon>Pleocyemata</taxon>
        <taxon>Brachyura</taxon>
        <taxon>Eubrachyura</taxon>
        <taxon>Portunoidea</taxon>
        <taxon>Portunidae</taxon>
        <taxon>Portuninae</taxon>
        <taxon>Portunus</taxon>
    </lineage>
</organism>